<proteinExistence type="inferred from homology"/>
<evidence type="ECO:0000256" key="2">
    <source>
        <dbReference type="ARBA" id="ARBA00023277"/>
    </source>
</evidence>
<dbReference type="InterPro" id="IPR011330">
    <property type="entry name" value="Glyco_hydro/deAcase_b/a-brl"/>
</dbReference>
<comment type="caution">
    <text evidence="8">The sequence shown here is derived from an EMBL/GenBank/DDBJ whole genome shotgun (WGS) entry which is preliminary data.</text>
</comment>
<dbReference type="Gene3D" id="1.20.1430.10">
    <property type="entry name" value="Families 57/38 glycoside transferase, middle domain"/>
    <property type="match status" value="1"/>
</dbReference>
<evidence type="ECO:0000313" key="8">
    <source>
        <dbReference type="EMBL" id="OGC15955.1"/>
    </source>
</evidence>
<accession>A0A1F4S685</accession>
<keyword evidence="2 5" id="KW-0119">Carbohydrate metabolism</keyword>
<evidence type="ECO:0000256" key="4">
    <source>
        <dbReference type="PIRSR" id="PIRSR640042-2"/>
    </source>
</evidence>
<organism evidence="8 9">
    <name type="scientific">candidate division WOR-1 bacterium RIFOXYB2_FULL_36_35</name>
    <dbReference type="NCBI Taxonomy" id="1802578"/>
    <lineage>
        <taxon>Bacteria</taxon>
        <taxon>Bacillati</taxon>
        <taxon>Saganbacteria</taxon>
    </lineage>
</organism>
<dbReference type="InterPro" id="IPR040042">
    <property type="entry name" value="Branching_enz_MT3115-like"/>
</dbReference>
<keyword evidence="8" id="KW-0378">Hydrolase</keyword>
<dbReference type="Pfam" id="PF09210">
    <property type="entry name" value="BE_C"/>
    <property type="match status" value="1"/>
</dbReference>
<dbReference type="InterPro" id="IPR028995">
    <property type="entry name" value="Glyco_hydro_57/38_cen_sf"/>
</dbReference>
<dbReference type="GO" id="GO:0005576">
    <property type="term" value="C:extracellular region"/>
    <property type="evidence" value="ECO:0007669"/>
    <property type="project" value="TreeGrafter"/>
</dbReference>
<feature type="binding site" evidence="4">
    <location>
        <position position="405"/>
    </location>
    <ligand>
        <name>substrate</name>
    </ligand>
</feature>
<dbReference type="GO" id="GO:0030979">
    <property type="term" value="P:alpha-glucan biosynthetic process"/>
    <property type="evidence" value="ECO:0007669"/>
    <property type="project" value="InterPro"/>
</dbReference>
<dbReference type="EMBL" id="MEUA01000016">
    <property type="protein sequence ID" value="OGC15955.1"/>
    <property type="molecule type" value="Genomic_DNA"/>
</dbReference>
<dbReference type="InterPro" id="IPR015293">
    <property type="entry name" value="BE_C"/>
</dbReference>
<dbReference type="CDD" id="cd10792">
    <property type="entry name" value="GH57N_AmyC_like"/>
    <property type="match status" value="1"/>
</dbReference>
<dbReference type="GO" id="GO:0016787">
    <property type="term" value="F:hydrolase activity"/>
    <property type="evidence" value="ECO:0007669"/>
    <property type="project" value="UniProtKB-KW"/>
</dbReference>
<sequence length="526" mass="61213">MTKGYLALVLHAHLPYVRHPEYEDFLEEDWLYEAITETYIPLLNVFENLISDGIDFRITMSITPTLVAMLADELLQNRYIKHLDNLIELSYKEIERTKWDGPLNELAHMYNRIFIQSRIAFVERYHRNLLNGFKKIQDAGKLEIITCGATHGFLPLMEVNKKAVEAQIKIAAIEYEKHFGRRPNGIWLPECGYNPSDDQILKDAGIKFFITDTHGILHGSPRPKYGVFAPVYCKSGVAAFGRDVESGKAVWSAEEGYPGDYVYREFYRDIGFDLDFDYVKPYISPDGIRINTGIKYHKITGNTDYKELYDRKSALYKAADHAGNFMFNRGQQIEYLYDFLGKKPIILSPYDAELFGHWWYEGPEWLNFLIRKIACDQNIFKLTTPFEYLKENPKNQVSTPSLSSWGYKGYAEVWLSGCNDWMYRHLHKAADRMVELAQSYPNADGILCRALNQAARELLLAQSSDWGFIMKMGTMVEYAVKRFKDHIGRFTKLYDQIRSNSIDESYVKDLEWKDNLFMGLDYRAYL</sequence>
<feature type="active site" description="Proton donor" evidence="3">
    <location>
        <position position="351"/>
    </location>
</feature>
<dbReference type="Pfam" id="PF03065">
    <property type="entry name" value="Glyco_hydro_57"/>
    <property type="match status" value="1"/>
</dbReference>
<gene>
    <name evidence="8" type="ORF">A2290_06870</name>
</gene>
<evidence type="ECO:0000313" key="9">
    <source>
        <dbReference type="Proteomes" id="UP000177905"/>
    </source>
</evidence>
<feature type="domain" description="1,4-alpha-glucan branching enzyme C-terminal" evidence="7">
    <location>
        <begin position="425"/>
        <end position="525"/>
    </location>
</feature>
<evidence type="ECO:0000256" key="1">
    <source>
        <dbReference type="ARBA" id="ARBA00006821"/>
    </source>
</evidence>
<dbReference type="SUPFAM" id="SSF88713">
    <property type="entry name" value="Glycoside hydrolase/deacetylase"/>
    <property type="match status" value="1"/>
</dbReference>
<dbReference type="SUPFAM" id="SSF88688">
    <property type="entry name" value="Families 57/38 glycoside transferase middle domain"/>
    <property type="match status" value="1"/>
</dbReference>
<name>A0A1F4S685_UNCSA</name>
<evidence type="ECO:0000259" key="7">
    <source>
        <dbReference type="Pfam" id="PF09210"/>
    </source>
</evidence>
<feature type="binding site" evidence="4">
    <location>
        <position position="242"/>
    </location>
    <ligand>
        <name>substrate</name>
    </ligand>
</feature>
<protein>
    <submittedName>
        <fullName evidence="8">Glycoside hydrolase</fullName>
    </submittedName>
</protein>
<dbReference type="AlphaFoldDB" id="A0A1F4S685"/>
<dbReference type="GO" id="GO:0003844">
    <property type="term" value="F:1,4-alpha-glucan branching enzyme activity"/>
    <property type="evidence" value="ECO:0007669"/>
    <property type="project" value="InterPro"/>
</dbReference>
<dbReference type="Gene3D" id="3.20.110.10">
    <property type="entry name" value="Glycoside hydrolase 38, N terminal domain"/>
    <property type="match status" value="1"/>
</dbReference>
<feature type="binding site" evidence="4">
    <location>
        <position position="465"/>
    </location>
    <ligand>
        <name>substrate</name>
    </ligand>
</feature>
<evidence type="ECO:0000256" key="5">
    <source>
        <dbReference type="RuleBase" id="RU361196"/>
    </source>
</evidence>
<dbReference type="Proteomes" id="UP000177905">
    <property type="component" value="Unassembled WGS sequence"/>
</dbReference>
<feature type="domain" description="Glycoside hydrolase family 57 N-terminal" evidence="6">
    <location>
        <begin position="7"/>
        <end position="307"/>
    </location>
</feature>
<dbReference type="PANTHER" id="PTHR41695">
    <property type="entry name" value="1,4-ALPHA-GLUCAN BRANCHING ENZYME RV3031-RELATED"/>
    <property type="match status" value="1"/>
</dbReference>
<feature type="active site" description="Nucleophile" evidence="3">
    <location>
        <position position="190"/>
    </location>
</feature>
<evidence type="ECO:0000256" key="3">
    <source>
        <dbReference type="PIRSR" id="PIRSR640042-1"/>
    </source>
</evidence>
<dbReference type="InterPro" id="IPR037090">
    <property type="entry name" value="57_glycoside_trans_central"/>
</dbReference>
<dbReference type="PANTHER" id="PTHR41695:SF1">
    <property type="entry name" value="1,4-ALPHA-GLUCAN BRANCHING ENZYME TK1436"/>
    <property type="match status" value="1"/>
</dbReference>
<feature type="binding site" evidence="4">
    <location>
        <position position="259"/>
    </location>
    <ligand>
        <name>substrate</name>
    </ligand>
</feature>
<dbReference type="InterPro" id="IPR027291">
    <property type="entry name" value="Glyco_hydro_38_N_sf"/>
</dbReference>
<reference evidence="8 9" key="1">
    <citation type="journal article" date="2016" name="Nat. Commun.">
        <title>Thousands of microbial genomes shed light on interconnected biogeochemical processes in an aquifer system.</title>
        <authorList>
            <person name="Anantharaman K."/>
            <person name="Brown C.T."/>
            <person name="Hug L.A."/>
            <person name="Sharon I."/>
            <person name="Castelle C.J."/>
            <person name="Probst A.J."/>
            <person name="Thomas B.C."/>
            <person name="Singh A."/>
            <person name="Wilkins M.J."/>
            <person name="Karaoz U."/>
            <person name="Brodie E.L."/>
            <person name="Williams K.H."/>
            <person name="Hubbard S.S."/>
            <person name="Banfield J.F."/>
        </authorList>
    </citation>
    <scope>NUCLEOTIDE SEQUENCE [LARGE SCALE GENOMIC DNA]</scope>
</reference>
<evidence type="ECO:0000259" key="6">
    <source>
        <dbReference type="Pfam" id="PF03065"/>
    </source>
</evidence>
<dbReference type="InterPro" id="IPR004300">
    <property type="entry name" value="Glyco_hydro_57_N"/>
</dbReference>
<comment type="similarity">
    <text evidence="1 5">Belongs to the glycosyl hydrolase 57 family.</text>
</comment>